<dbReference type="SUPFAM" id="SSF103473">
    <property type="entry name" value="MFS general substrate transporter"/>
    <property type="match status" value="1"/>
</dbReference>
<evidence type="ECO:0000259" key="7">
    <source>
        <dbReference type="PROSITE" id="PS50850"/>
    </source>
</evidence>
<dbReference type="PROSITE" id="PS50850">
    <property type="entry name" value="MFS"/>
    <property type="match status" value="1"/>
</dbReference>
<feature type="transmembrane region" description="Helical" evidence="6">
    <location>
        <begin position="71"/>
        <end position="88"/>
    </location>
</feature>
<dbReference type="Pfam" id="PF07690">
    <property type="entry name" value="MFS_1"/>
    <property type="match status" value="1"/>
</dbReference>
<evidence type="ECO:0000256" key="6">
    <source>
        <dbReference type="SAM" id="Phobius"/>
    </source>
</evidence>
<dbReference type="InterPro" id="IPR011701">
    <property type="entry name" value="MFS"/>
</dbReference>
<evidence type="ECO:0000256" key="4">
    <source>
        <dbReference type="ARBA" id="ARBA00023136"/>
    </source>
</evidence>
<feature type="transmembrane region" description="Helical" evidence="6">
    <location>
        <begin position="26"/>
        <end position="50"/>
    </location>
</feature>
<evidence type="ECO:0000313" key="9">
    <source>
        <dbReference type="Proteomes" id="UP000199529"/>
    </source>
</evidence>
<dbReference type="AlphaFoldDB" id="A0A1H3HLV1"/>
<evidence type="ECO:0000256" key="2">
    <source>
        <dbReference type="ARBA" id="ARBA00022692"/>
    </source>
</evidence>
<keyword evidence="2 6" id="KW-0812">Transmembrane</keyword>
<feature type="domain" description="Major facilitator superfamily (MFS) profile" evidence="7">
    <location>
        <begin position="29"/>
        <end position="429"/>
    </location>
</feature>
<keyword evidence="9" id="KW-1185">Reference proteome</keyword>
<feature type="compositionally biased region" description="Polar residues" evidence="5">
    <location>
        <begin position="1"/>
        <end position="13"/>
    </location>
</feature>
<keyword evidence="3 6" id="KW-1133">Transmembrane helix</keyword>
<feature type="transmembrane region" description="Helical" evidence="6">
    <location>
        <begin position="94"/>
        <end position="121"/>
    </location>
</feature>
<dbReference type="Gene3D" id="1.20.1250.20">
    <property type="entry name" value="MFS general substrate transporter like domains"/>
    <property type="match status" value="2"/>
</dbReference>
<dbReference type="GO" id="GO:0022857">
    <property type="term" value="F:transmembrane transporter activity"/>
    <property type="evidence" value="ECO:0007669"/>
    <property type="project" value="InterPro"/>
</dbReference>
<dbReference type="EMBL" id="FNOK01000021">
    <property type="protein sequence ID" value="SDY16471.1"/>
    <property type="molecule type" value="Genomic_DNA"/>
</dbReference>
<sequence>MRTSATPASTADNETGPPPARSSRRAWVVTGLLLVFMLINFADKAVLGLAAKPIIQEFGLSPSEYGLLQSGFYALYGISAIAVGFLSNRVSTKWILLVMALVWAFTMLPVIWPVGFAVLLVSRIVLGAAEGPANPMAMHAAHKWFPNEKRSLPSALLNVGGGIGAAVAAPVLTTVIIAFGWRWAFFALFAIGIVWVLLWLVLGEEGTIAGAARDRQTSGGGIDEPHVPYRRILLSGTGFGAFFNAFVSYWGLALLISWVPPYFQIVLGYSASETGTLLVLPWVANALFVLGQGLLSEWLMRRGVSSRLARGVLGGVAVMIAGIAMVLFPLTAGGLQLVLMTVAFSLGAIVFAIGSTVNSEISPARQRGAVLSIYTAAATTAGLIAPYVTGRIIEAAATPATGYTIGFTVAGVLLLLGGLLAALIVRPERDARRLGVDGACEVVAR</sequence>
<feature type="transmembrane region" description="Helical" evidence="6">
    <location>
        <begin position="183"/>
        <end position="202"/>
    </location>
</feature>
<proteinExistence type="predicted"/>
<dbReference type="STRING" id="418495.SAMN05216215_10212"/>
<comment type="subcellular location">
    <subcellularLocation>
        <location evidence="1">Cell membrane</location>
        <topology evidence="1">Multi-pass membrane protein</topology>
    </subcellularLocation>
</comment>
<gene>
    <name evidence="8" type="ORF">SAMN05216215_10212</name>
</gene>
<evidence type="ECO:0000256" key="3">
    <source>
        <dbReference type="ARBA" id="ARBA00022989"/>
    </source>
</evidence>
<feature type="transmembrane region" description="Helical" evidence="6">
    <location>
        <begin position="369"/>
        <end position="388"/>
    </location>
</feature>
<dbReference type="InterPro" id="IPR020846">
    <property type="entry name" value="MFS_dom"/>
</dbReference>
<evidence type="ECO:0000256" key="1">
    <source>
        <dbReference type="ARBA" id="ARBA00004651"/>
    </source>
</evidence>
<feature type="transmembrane region" description="Helical" evidence="6">
    <location>
        <begin position="155"/>
        <end position="177"/>
    </location>
</feature>
<evidence type="ECO:0000256" key="5">
    <source>
        <dbReference type="SAM" id="MobiDB-lite"/>
    </source>
</evidence>
<dbReference type="InterPro" id="IPR050382">
    <property type="entry name" value="MFS_Na/Anion_cotransporter"/>
</dbReference>
<name>A0A1H3HLV1_9PSEU</name>
<protein>
    <submittedName>
        <fullName evidence="8">Sugar phosphate permease</fullName>
    </submittedName>
</protein>
<dbReference type="PANTHER" id="PTHR11662">
    <property type="entry name" value="SOLUTE CARRIER FAMILY 17"/>
    <property type="match status" value="1"/>
</dbReference>
<dbReference type="Proteomes" id="UP000199529">
    <property type="component" value="Unassembled WGS sequence"/>
</dbReference>
<reference evidence="9" key="1">
    <citation type="submission" date="2016-10" db="EMBL/GenBank/DDBJ databases">
        <authorList>
            <person name="Varghese N."/>
            <person name="Submissions S."/>
        </authorList>
    </citation>
    <scope>NUCLEOTIDE SEQUENCE [LARGE SCALE GENOMIC DNA]</scope>
    <source>
        <strain evidence="9">CGMCC 4.3530</strain>
    </source>
</reference>
<dbReference type="GO" id="GO:0005886">
    <property type="term" value="C:plasma membrane"/>
    <property type="evidence" value="ECO:0007669"/>
    <property type="project" value="UniProtKB-SubCell"/>
</dbReference>
<feature type="region of interest" description="Disordered" evidence="5">
    <location>
        <begin position="1"/>
        <end position="22"/>
    </location>
</feature>
<evidence type="ECO:0000313" key="8">
    <source>
        <dbReference type="EMBL" id="SDY16471.1"/>
    </source>
</evidence>
<organism evidence="8 9">
    <name type="scientific">Saccharopolyspora shandongensis</name>
    <dbReference type="NCBI Taxonomy" id="418495"/>
    <lineage>
        <taxon>Bacteria</taxon>
        <taxon>Bacillati</taxon>
        <taxon>Actinomycetota</taxon>
        <taxon>Actinomycetes</taxon>
        <taxon>Pseudonocardiales</taxon>
        <taxon>Pseudonocardiaceae</taxon>
        <taxon>Saccharopolyspora</taxon>
    </lineage>
</organism>
<dbReference type="InterPro" id="IPR036259">
    <property type="entry name" value="MFS_trans_sf"/>
</dbReference>
<feature type="transmembrane region" description="Helical" evidence="6">
    <location>
        <begin position="312"/>
        <end position="331"/>
    </location>
</feature>
<keyword evidence="4 6" id="KW-0472">Membrane</keyword>
<dbReference type="PANTHER" id="PTHR11662:SF450">
    <property type="entry name" value="BLR1003 PROTEIN"/>
    <property type="match status" value="1"/>
</dbReference>
<feature type="transmembrane region" description="Helical" evidence="6">
    <location>
        <begin position="400"/>
        <end position="425"/>
    </location>
</feature>
<accession>A0A1H3HLV1</accession>
<feature type="transmembrane region" description="Helical" evidence="6">
    <location>
        <begin position="337"/>
        <end position="357"/>
    </location>
</feature>
<feature type="transmembrane region" description="Helical" evidence="6">
    <location>
        <begin position="239"/>
        <end position="259"/>
    </location>
</feature>
<feature type="transmembrane region" description="Helical" evidence="6">
    <location>
        <begin position="279"/>
        <end position="300"/>
    </location>
</feature>